<evidence type="ECO:0000256" key="1">
    <source>
        <dbReference type="SAM" id="Phobius"/>
    </source>
</evidence>
<keyword evidence="1" id="KW-1133">Transmembrane helix</keyword>
<reference evidence="2" key="1">
    <citation type="submission" date="2015-07" db="EMBL/GenBank/DDBJ databases">
        <title>MeaNS - Measles Nucleotide Surveillance Program.</title>
        <authorList>
            <person name="Tran T."/>
            <person name="Druce J."/>
        </authorList>
    </citation>
    <scope>NUCLEOTIDE SEQUENCE</scope>
    <source>
        <strain evidence="2">UCB-OBI-ISO-001</strain>
        <tissue evidence="2">Gonad</tissue>
    </source>
</reference>
<sequence length="79" mass="9205">MSTSQISPTQPSILFRRFVYLPNSTSMAIGFPSFAFLNHRRSFSPKLKLVNRHFEMVSSCLHRTFRTAKYFKPIVFMNG</sequence>
<organism evidence="2">
    <name type="scientific">Octopus bimaculoides</name>
    <name type="common">California two-spotted octopus</name>
    <dbReference type="NCBI Taxonomy" id="37653"/>
    <lineage>
        <taxon>Eukaryota</taxon>
        <taxon>Metazoa</taxon>
        <taxon>Spiralia</taxon>
        <taxon>Lophotrochozoa</taxon>
        <taxon>Mollusca</taxon>
        <taxon>Cephalopoda</taxon>
        <taxon>Coleoidea</taxon>
        <taxon>Octopodiformes</taxon>
        <taxon>Octopoda</taxon>
        <taxon>Incirrata</taxon>
        <taxon>Octopodidae</taxon>
        <taxon>Octopus</taxon>
    </lineage>
</organism>
<protein>
    <submittedName>
        <fullName evidence="2">Uncharacterized protein</fullName>
    </submittedName>
</protein>
<gene>
    <name evidence="2" type="ORF">OCBIM_22015602mg</name>
</gene>
<keyword evidence="1" id="KW-0812">Transmembrane</keyword>
<proteinExistence type="predicted"/>
<keyword evidence="1" id="KW-0472">Membrane</keyword>
<accession>A0A0L8IDH5</accession>
<feature type="transmembrane region" description="Helical" evidence="1">
    <location>
        <begin position="20"/>
        <end position="38"/>
    </location>
</feature>
<dbReference type="EMBL" id="KQ415946">
    <property type="protein sequence ID" value="KOF99506.1"/>
    <property type="molecule type" value="Genomic_DNA"/>
</dbReference>
<evidence type="ECO:0000313" key="2">
    <source>
        <dbReference type="EMBL" id="KOF99506.1"/>
    </source>
</evidence>
<dbReference type="AlphaFoldDB" id="A0A0L8IDH5"/>
<name>A0A0L8IDH5_OCTBM</name>